<reference evidence="2 3" key="1">
    <citation type="submission" date="2014-03" db="EMBL/GenBank/DDBJ databases">
        <title>Genome sequence of Bordetella holmseii.</title>
        <authorList>
            <person name="Harvill E."/>
            <person name="Goodfield L.L."/>
            <person name="Ivanov Y."/>
            <person name="Meyer J.A."/>
            <person name="Newth C."/>
            <person name="Cassiday P."/>
            <person name="Tondella M.L."/>
            <person name="Liao P."/>
            <person name="Zimmerman J."/>
            <person name="Meert K."/>
            <person name="Wessel D."/>
            <person name="Berger J."/>
            <person name="Dean J.M."/>
            <person name="Holubkov R."/>
            <person name="Burr J."/>
            <person name="Liu T."/>
            <person name="Brinkac L.M."/>
            <person name="Sanka R."/>
            <person name="Kim M."/>
            <person name="Losada L."/>
        </authorList>
    </citation>
    <scope>NUCLEOTIDE SEQUENCE [LARGE SCALE GENOMIC DNA]</scope>
    <source>
        <strain evidence="2 3">CDC-H585-BH</strain>
    </source>
</reference>
<dbReference type="EMBL" id="JFZZ01000136">
    <property type="protein sequence ID" value="KAK87377.1"/>
    <property type="molecule type" value="Genomic_DNA"/>
</dbReference>
<gene>
    <name evidence="2" type="ORF">L497_2972</name>
</gene>
<dbReference type="InterPro" id="IPR009978">
    <property type="entry name" value="Na_H_antiport_3"/>
</dbReference>
<proteinExistence type="predicted"/>
<dbReference type="AlphaFoldDB" id="A0A158M185"/>
<name>A0A158M185_9BORD</name>
<organism evidence="2 3">
    <name type="scientific">Bordetella holmesii CDC-H585-BH</name>
    <dbReference type="NCBI Taxonomy" id="1331206"/>
    <lineage>
        <taxon>Bacteria</taxon>
        <taxon>Pseudomonadati</taxon>
        <taxon>Pseudomonadota</taxon>
        <taxon>Betaproteobacteria</taxon>
        <taxon>Burkholderiales</taxon>
        <taxon>Alcaligenaceae</taxon>
        <taxon>Bordetella</taxon>
    </lineage>
</organism>
<evidence type="ECO:0000313" key="2">
    <source>
        <dbReference type="EMBL" id="KAK87377.1"/>
    </source>
</evidence>
<keyword evidence="1" id="KW-1133">Transmembrane helix</keyword>
<evidence type="ECO:0000313" key="3">
    <source>
        <dbReference type="Proteomes" id="UP000026682"/>
    </source>
</evidence>
<protein>
    <submittedName>
        <fullName evidence="2">Uncharacterized protein</fullName>
    </submittedName>
</protein>
<keyword evidence="1" id="KW-0472">Membrane</keyword>
<comment type="caution">
    <text evidence="2">The sequence shown here is derived from an EMBL/GenBank/DDBJ whole genome shotgun (WGS) entry which is preliminary data.</text>
</comment>
<sequence length="64" mass="6955">MIQPIEIVATVLFAVAVLHTFSVPVFARLAHRDGAHAGLWHLLSEVEAVFGVWAFALIVIMAAM</sequence>
<keyword evidence="1" id="KW-0812">Transmembrane</keyword>
<dbReference type="Pfam" id="PF07399">
    <property type="entry name" value="Na_H_antiport_3"/>
    <property type="match status" value="1"/>
</dbReference>
<dbReference type="Proteomes" id="UP000026682">
    <property type="component" value="Unassembled WGS sequence"/>
</dbReference>
<feature type="transmembrane region" description="Helical" evidence="1">
    <location>
        <begin position="7"/>
        <end position="27"/>
    </location>
</feature>
<accession>A0A158M185</accession>
<dbReference type="PATRIC" id="fig|1331206.3.peg.3269"/>
<evidence type="ECO:0000256" key="1">
    <source>
        <dbReference type="SAM" id="Phobius"/>
    </source>
</evidence>
<feature type="transmembrane region" description="Helical" evidence="1">
    <location>
        <begin position="39"/>
        <end position="63"/>
    </location>
</feature>